<feature type="compositionally biased region" description="Basic and acidic residues" evidence="1">
    <location>
        <begin position="1305"/>
        <end position="1318"/>
    </location>
</feature>
<dbReference type="Pfam" id="PF00620">
    <property type="entry name" value="RhoGAP"/>
    <property type="match status" value="1"/>
</dbReference>
<feature type="region of interest" description="Disordered" evidence="1">
    <location>
        <begin position="344"/>
        <end position="382"/>
    </location>
</feature>
<proteinExistence type="predicted"/>
<feature type="compositionally biased region" description="Low complexity" evidence="1">
    <location>
        <begin position="798"/>
        <end position="812"/>
    </location>
</feature>
<feature type="compositionally biased region" description="Basic and acidic residues" evidence="1">
    <location>
        <begin position="1178"/>
        <end position="1190"/>
    </location>
</feature>
<evidence type="ECO:0000256" key="1">
    <source>
        <dbReference type="SAM" id="MobiDB-lite"/>
    </source>
</evidence>
<dbReference type="HOGENOM" id="CLU_005395_0_0_1"/>
<dbReference type="GO" id="GO:0005096">
    <property type="term" value="F:GTPase activator activity"/>
    <property type="evidence" value="ECO:0007669"/>
    <property type="project" value="InterPro"/>
</dbReference>
<feature type="compositionally biased region" description="Low complexity" evidence="1">
    <location>
        <begin position="205"/>
        <end position="223"/>
    </location>
</feature>
<feature type="region of interest" description="Disordered" evidence="1">
    <location>
        <begin position="1218"/>
        <end position="1244"/>
    </location>
</feature>
<dbReference type="STRING" id="1305764.R9P0K8"/>
<feature type="compositionally biased region" description="Low complexity" evidence="1">
    <location>
        <begin position="623"/>
        <end position="636"/>
    </location>
</feature>
<feature type="compositionally biased region" description="Low complexity" evidence="1">
    <location>
        <begin position="35"/>
        <end position="54"/>
    </location>
</feature>
<dbReference type="EMBL" id="DF238785">
    <property type="protein sequence ID" value="GAC94644.1"/>
    <property type="molecule type" value="Genomic_DNA"/>
</dbReference>
<dbReference type="PANTHER" id="PTHR12783:SF5">
    <property type="entry name" value="RALA-BINDING PROTEIN 1"/>
    <property type="match status" value="1"/>
</dbReference>
<feature type="compositionally biased region" description="Low complexity" evidence="1">
    <location>
        <begin position="170"/>
        <end position="182"/>
    </location>
</feature>
<feature type="compositionally biased region" description="Polar residues" evidence="1">
    <location>
        <begin position="236"/>
        <end position="248"/>
    </location>
</feature>
<dbReference type="InterPro" id="IPR000198">
    <property type="entry name" value="RhoGAP_dom"/>
</dbReference>
<feature type="compositionally biased region" description="Low complexity" evidence="1">
    <location>
        <begin position="486"/>
        <end position="496"/>
    </location>
</feature>
<dbReference type="GO" id="GO:0031267">
    <property type="term" value="F:small GTPase binding"/>
    <property type="evidence" value="ECO:0007669"/>
    <property type="project" value="InterPro"/>
</dbReference>
<feature type="region of interest" description="Disordered" evidence="1">
    <location>
        <begin position="791"/>
        <end position="812"/>
    </location>
</feature>
<feature type="region of interest" description="Disordered" evidence="1">
    <location>
        <begin position="1135"/>
        <end position="1203"/>
    </location>
</feature>
<dbReference type="Proteomes" id="UP000014071">
    <property type="component" value="Unassembled WGS sequence"/>
</dbReference>
<dbReference type="InterPro" id="IPR008936">
    <property type="entry name" value="Rho_GTPase_activation_prot"/>
</dbReference>
<feature type="compositionally biased region" description="Low complexity" evidence="1">
    <location>
        <begin position="1144"/>
        <end position="1156"/>
    </location>
</feature>
<dbReference type="GO" id="GO:0007264">
    <property type="term" value="P:small GTPase-mediated signal transduction"/>
    <property type="evidence" value="ECO:0007669"/>
    <property type="project" value="InterPro"/>
</dbReference>
<dbReference type="InterPro" id="IPR039767">
    <property type="entry name" value="RALBP1"/>
</dbReference>
<feature type="region of interest" description="Disordered" evidence="1">
    <location>
        <begin position="395"/>
        <end position="468"/>
    </location>
</feature>
<dbReference type="RefSeq" id="XP_012188231.1">
    <property type="nucleotide sequence ID" value="XM_012332841.1"/>
</dbReference>
<evidence type="ECO:0000259" key="2">
    <source>
        <dbReference type="PROSITE" id="PS50238"/>
    </source>
</evidence>
<accession>R9P0K8</accession>
<dbReference type="eggNOG" id="KOG4370">
    <property type="taxonomic scope" value="Eukaryota"/>
</dbReference>
<protein>
    <recommendedName>
        <fullName evidence="2">Rho-GAP domain-containing protein</fullName>
    </recommendedName>
</protein>
<feature type="region of interest" description="Disordered" evidence="1">
    <location>
        <begin position="697"/>
        <end position="719"/>
    </location>
</feature>
<feature type="compositionally biased region" description="Low complexity" evidence="1">
    <location>
        <begin position="426"/>
        <end position="443"/>
    </location>
</feature>
<dbReference type="PROSITE" id="PS50238">
    <property type="entry name" value="RHOGAP"/>
    <property type="match status" value="1"/>
</dbReference>
<feature type="region of interest" description="Disordered" evidence="1">
    <location>
        <begin position="1"/>
        <end position="272"/>
    </location>
</feature>
<feature type="compositionally biased region" description="Polar residues" evidence="1">
    <location>
        <begin position="1"/>
        <end position="11"/>
    </location>
</feature>
<dbReference type="SMART" id="SM00324">
    <property type="entry name" value="RhoGAP"/>
    <property type="match status" value="1"/>
</dbReference>
<feature type="compositionally biased region" description="Polar residues" evidence="1">
    <location>
        <begin position="591"/>
        <end position="603"/>
    </location>
</feature>
<dbReference type="GeneID" id="24107510"/>
<dbReference type="SUPFAM" id="SSF48350">
    <property type="entry name" value="GTPase activation domain, GAP"/>
    <property type="match status" value="1"/>
</dbReference>
<keyword evidence="4" id="KW-1185">Reference proteome</keyword>
<feature type="compositionally biased region" description="Low complexity" evidence="1">
    <location>
        <begin position="1165"/>
        <end position="1174"/>
    </location>
</feature>
<dbReference type="OrthoDB" id="185175at2759"/>
<feature type="domain" description="Rho-GAP" evidence="2">
    <location>
        <begin position="904"/>
        <end position="1119"/>
    </location>
</feature>
<feature type="region of interest" description="Disordered" evidence="1">
    <location>
        <begin position="481"/>
        <end position="675"/>
    </location>
</feature>
<dbReference type="Gene3D" id="1.10.555.10">
    <property type="entry name" value="Rho GTPase activation protein"/>
    <property type="match status" value="1"/>
</dbReference>
<feature type="region of interest" description="Disordered" evidence="1">
    <location>
        <begin position="1278"/>
        <end position="1350"/>
    </location>
</feature>
<name>R9P0K8_PSEHS</name>
<feature type="compositionally biased region" description="Low complexity" evidence="1">
    <location>
        <begin position="452"/>
        <end position="468"/>
    </location>
</feature>
<dbReference type="PANTHER" id="PTHR12783">
    <property type="entry name" value="RALA BINDING PROTEIN 1 RALBP1"/>
    <property type="match status" value="1"/>
</dbReference>
<organism evidence="3 4">
    <name type="scientific">Pseudozyma hubeiensis (strain SY62)</name>
    <name type="common">Yeast</name>
    <dbReference type="NCBI Taxonomy" id="1305764"/>
    <lineage>
        <taxon>Eukaryota</taxon>
        <taxon>Fungi</taxon>
        <taxon>Dikarya</taxon>
        <taxon>Basidiomycota</taxon>
        <taxon>Ustilaginomycotina</taxon>
        <taxon>Ustilaginomycetes</taxon>
        <taxon>Ustilaginales</taxon>
        <taxon>Ustilaginaceae</taxon>
        <taxon>Pseudozyma</taxon>
    </lineage>
</organism>
<reference evidence="4" key="1">
    <citation type="journal article" date="2013" name="Genome Announc.">
        <title>Draft genome sequence of the basidiomycetous yeast-like fungus Pseudozyma hubeiensis SY62, which produces an abundant amount of the biosurfactant mannosylerythritol lipids.</title>
        <authorList>
            <person name="Konishi M."/>
            <person name="Hatada Y."/>
            <person name="Horiuchi J."/>
        </authorList>
    </citation>
    <scope>NUCLEOTIDE SEQUENCE [LARGE SCALE GENOMIC DNA]</scope>
    <source>
        <strain evidence="4">SY62</strain>
    </source>
</reference>
<feature type="compositionally biased region" description="Low complexity" evidence="1">
    <location>
        <begin position="1223"/>
        <end position="1244"/>
    </location>
</feature>
<gene>
    <name evidence="3" type="ORF">PHSY_002217</name>
</gene>
<sequence length="1379" mass="145475">MPFTHSYSSSAIAARTHQNHTQNRGAGVHILGTPSSSTASIDASSSRIPSSPRSATTADSSATFEHETTPRSRLFSSGRKSPDPFRRFRRLSSSNSLNIASAPPAPNASQSFDSQQSQYSAYADTSIPAYPSTTRPAASPAPLGTQRSPPPPLPSASTKPAFQRPKRTKSSSISILSTGLGLRNRDHRSDPSSTADVRRRHRKSASLSGSDADSLASALERAATPQPTLRAVSPAPSLSESLTSLKQESLSRSSLPLSPPLHESKKHKQAWYQAQQKTIQLDNPYNREMHHSDLDNAHLFPLNVAIPGQAEHARSSPIDSRSPRPVVETFLSEQEMLDAGIHIIRRRDDDTTTTSASSKDSRGLSTPRMHDSATMPVMPPRLYGAEHPDFLELIDSPINSKQPSPLLNRPLDPPITSANMHRALSHSRNQSSSGSLSISSASSTDHLPHDASSLNNGSTGSLSSGSKHSFSFTKLRRAGAKQSNVAASSRPSTADSSSEDVIGGRTFLFPSRERTTSQQQQQQPVYNGGAAAPGYLTPGPGSSASPFLNKHSATVGRASRSINGGDTAKNGLAQVFSGRGNPPATVGPASSIGNPYHASTSNGIAPPKPPKPKPSLLTAFPRSGSASNSSLGSISAPNTATIPPLHDSTNRSDGGNAGDALLQPPASAGPGNGVYRNVAHARSQEAVAEARLDAGALRASAGTPMPPPRRLNPPRAGGAGASFGYSQYTSPAMARSSSNGTGGVVGALGHVGQFGAAMGRKGWDFMKTLQTSNNATSPGFAANRSAGGSSGNTFGYQTSSNATAPAASTAENEPTRQWLVLLDGYDASSTRSAVGGVFGAPLQDAVLRSRLSSLAASEQNRLTNGSGGEDDHLGVPDLGQQFSANFLESPHVTPRASVAVSPNEPLSREEARHLYLPRVVVRCIESLEKWGPSEEGIYRISGRSSHTSKLRLHFSDPRNDLLLDQISPADLDINSVCSLLKSYLRELPEPLIPLAQSRLLDQAVLRLLSHGDSGAGAEAHSTSGGGKITDERAAALDSDKVASELRPLMRPLPIYNWYLLRELTDHLGMLAQPSVVASTKMPISNLTLVLAPTVSISLPLLQVMVRHREVVFSGSPEDVGVAAASVVAAFEAKKVEPEKPARPAKPAKLASPSKLPVMIRKRASSSRLSALLSSPTRKAAEEKQEQAEKVHQRRPSVTPSIDLPEYLAFSTTAGRGEAYERPSTSLGHFSELSSSSARSNTSRDTSLRLDALALDDSSSATTSTPIARYYARMRQEAAEEAGREGARTPMMGNSTSMPSFSPKLGVEDGRVSALDRPRPPTSGQARFFAGRSRRQESSGSGDGIIGKSVSGLGLNSAVKVGAGETRPLRIVKKGSNGQV</sequence>
<evidence type="ECO:0000313" key="3">
    <source>
        <dbReference type="EMBL" id="GAC94644.1"/>
    </source>
</evidence>
<dbReference type="CDD" id="cd00159">
    <property type="entry name" value="RhoGAP"/>
    <property type="match status" value="1"/>
</dbReference>
<feature type="compositionally biased region" description="Low complexity" evidence="1">
    <location>
        <begin position="91"/>
        <end position="142"/>
    </location>
</feature>
<evidence type="ECO:0000313" key="4">
    <source>
        <dbReference type="Proteomes" id="UP000014071"/>
    </source>
</evidence>